<sequence>MRWNERKDEYDDLFTKTNVQVLKLMREKFNFYTSNSWTYIRETGGFYRKTGMFIFFESENVSTIEIRKMYGKVRT</sequence>
<dbReference type="OrthoDB" id="1263809at2"/>
<dbReference type="Proteomes" id="UP000255224">
    <property type="component" value="Unassembled WGS sequence"/>
</dbReference>
<dbReference type="AlphaFoldDB" id="A0A376EKM8"/>
<reference evidence="2 3" key="1">
    <citation type="submission" date="2018-06" db="EMBL/GenBank/DDBJ databases">
        <authorList>
            <consortium name="Pathogen Informatics"/>
            <person name="Doyle S."/>
        </authorList>
    </citation>
    <scope>NUCLEOTIDE SEQUENCE [LARGE SCALE GENOMIC DNA]</scope>
    <source>
        <strain evidence="2 3">NCTC13533</strain>
    </source>
</reference>
<dbReference type="Proteomes" id="UP000273270">
    <property type="component" value="Chromosome"/>
</dbReference>
<accession>A0A3G6M3P4</accession>
<keyword evidence="4" id="KW-1185">Reference proteome</keyword>
<dbReference type="EMBL" id="UFVQ01000003">
    <property type="protein sequence ID" value="STD10017.1"/>
    <property type="molecule type" value="Genomic_DNA"/>
</dbReference>
<protein>
    <submittedName>
        <fullName evidence="2">Uncharacterized protein</fullName>
    </submittedName>
</protein>
<gene>
    <name evidence="1" type="ORF">EG346_04290</name>
    <name evidence="2" type="ORF">NCTC13533_04729</name>
</gene>
<reference evidence="1" key="2">
    <citation type="submission" date="2018-11" db="EMBL/GenBank/DDBJ databases">
        <title>Proposal to divide the Flavobacteriaceae and reorganize its genera based on Amino Acid Identity values calculated from whole genome sequences.</title>
        <authorList>
            <person name="Nicholson A.C."/>
            <person name="Gulvik C.A."/>
            <person name="Whitney A.M."/>
            <person name="Humrighouse B.W."/>
            <person name="Bell M."/>
            <person name="Holmes B."/>
            <person name="Steigerwalt A."/>
            <person name="Villarma A."/>
            <person name="Sheth M."/>
            <person name="Batra D."/>
            <person name="Pryor J."/>
            <person name="Bernardet J.-F."/>
            <person name="Hugo C."/>
            <person name="Kampfer P."/>
            <person name="Newman J."/>
            <person name="Mcquiston J.R."/>
        </authorList>
    </citation>
    <scope>NUCLEOTIDE SEQUENCE [LARGE SCALE GENOMIC DNA]</scope>
    <source>
        <strain evidence="1">G0188</strain>
    </source>
</reference>
<evidence type="ECO:0000313" key="4">
    <source>
        <dbReference type="Proteomes" id="UP000273270"/>
    </source>
</evidence>
<evidence type="ECO:0000313" key="2">
    <source>
        <dbReference type="EMBL" id="STD10017.1"/>
    </source>
</evidence>
<organism evidence="2 3">
    <name type="scientific">Chryseobacterium carnipullorum</name>
    <dbReference type="NCBI Taxonomy" id="1124835"/>
    <lineage>
        <taxon>Bacteria</taxon>
        <taxon>Pseudomonadati</taxon>
        <taxon>Bacteroidota</taxon>
        <taxon>Flavobacteriia</taxon>
        <taxon>Flavobacteriales</taxon>
        <taxon>Weeksellaceae</taxon>
        <taxon>Chryseobacterium group</taxon>
        <taxon>Chryseobacterium</taxon>
    </lineage>
</organism>
<proteinExistence type="predicted"/>
<dbReference type="EMBL" id="CP033920">
    <property type="protein sequence ID" value="AZA47449.1"/>
    <property type="molecule type" value="Genomic_DNA"/>
</dbReference>
<dbReference type="RefSeq" id="WP_123877090.1">
    <property type="nucleotide sequence ID" value="NZ_CP033920.1"/>
</dbReference>
<dbReference type="KEGG" id="ccau:EG346_04290"/>
<evidence type="ECO:0000313" key="3">
    <source>
        <dbReference type="Proteomes" id="UP000255224"/>
    </source>
</evidence>
<evidence type="ECO:0000313" key="1">
    <source>
        <dbReference type="EMBL" id="AZA47449.1"/>
    </source>
</evidence>
<name>A0A376EKM8_CHRCU</name>
<reference evidence="4" key="3">
    <citation type="submission" date="2018-11" db="EMBL/GenBank/DDBJ databases">
        <title>Proposal to divide the Flavobacteriaceae and reorganize its genera based on Amino Acid Identity values calculated from whole genome sequences.</title>
        <authorList>
            <person name="Nicholson A.C."/>
            <person name="Gulvik C.A."/>
            <person name="Whitney A.M."/>
            <person name="Humrighouse B.W."/>
            <person name="Bell M."/>
            <person name="Holmes B."/>
            <person name="Steigerwalt A.G."/>
            <person name="Villarma A."/>
            <person name="Sheth M."/>
            <person name="Batra D."/>
            <person name="Pryor J."/>
            <person name="Bernardet J.-F."/>
            <person name="Hugo C."/>
            <person name="Kampfer P."/>
            <person name="Newman J."/>
            <person name="McQuiston J.R."/>
        </authorList>
    </citation>
    <scope>NUCLEOTIDE SEQUENCE [LARGE SCALE GENOMIC DNA]</scope>
    <source>
        <strain evidence="4">G0188</strain>
    </source>
</reference>
<accession>A0A376EKM8</accession>